<dbReference type="GO" id="GO:0032259">
    <property type="term" value="P:methylation"/>
    <property type="evidence" value="ECO:0007669"/>
    <property type="project" value="UniProtKB-KW"/>
</dbReference>
<dbReference type="GO" id="GO:0006307">
    <property type="term" value="P:DNA alkylation repair"/>
    <property type="evidence" value="ECO:0007669"/>
    <property type="project" value="UniProtKB-ARBA"/>
</dbReference>
<dbReference type="GO" id="GO:0008168">
    <property type="term" value="F:methyltransferase activity"/>
    <property type="evidence" value="ECO:0007669"/>
    <property type="project" value="UniProtKB-KW"/>
</dbReference>
<dbReference type="FunFam" id="3.40.10.10:FF:000001">
    <property type="entry name" value="DNA-3-methyladenine glycosylase 2"/>
    <property type="match status" value="1"/>
</dbReference>
<keyword evidence="7" id="KW-0805">Transcription regulation</keyword>
<keyword evidence="12" id="KW-0560">Oxidoreductase</keyword>
<keyword evidence="4 12" id="KW-0479">Metal-binding</keyword>
<keyword evidence="5" id="KW-0227">DNA damage</keyword>
<dbReference type="InterPro" id="IPR005123">
    <property type="entry name" value="Oxoglu/Fe-dep_dioxygenase_dom"/>
</dbReference>
<reference evidence="14" key="1">
    <citation type="submission" date="2020-03" db="EMBL/GenBank/DDBJ databases">
        <title>Genome of Pelagibius litoralis DSM 21314T.</title>
        <authorList>
            <person name="Wang G."/>
        </authorList>
    </citation>
    <scope>NUCLEOTIDE SEQUENCE</scope>
    <source>
        <strain evidence="14">DSM 21314</strain>
    </source>
</reference>
<feature type="domain" description="Fe2OG dioxygenase" evidence="13">
    <location>
        <begin position="209"/>
        <end position="327"/>
    </location>
</feature>
<evidence type="ECO:0000256" key="6">
    <source>
        <dbReference type="ARBA" id="ARBA00022833"/>
    </source>
</evidence>
<evidence type="ECO:0000256" key="9">
    <source>
        <dbReference type="ARBA" id="ARBA00023159"/>
    </source>
</evidence>
<evidence type="ECO:0000256" key="2">
    <source>
        <dbReference type="ARBA" id="ARBA00022603"/>
    </source>
</evidence>
<keyword evidence="12" id="KW-0408">Iron</keyword>
<dbReference type="Pfam" id="PF02805">
    <property type="entry name" value="Ada_Zn_binding"/>
    <property type="match status" value="1"/>
</dbReference>
<dbReference type="SUPFAM" id="SSF57884">
    <property type="entry name" value="Ada DNA repair protein, N-terminal domain (N-Ada 10)"/>
    <property type="match status" value="1"/>
</dbReference>
<evidence type="ECO:0000256" key="11">
    <source>
        <dbReference type="ARBA" id="ARBA00023204"/>
    </source>
</evidence>
<name>A0A967KAB5_9PROT</name>
<dbReference type="Gene3D" id="3.40.10.10">
    <property type="entry name" value="DNA Methylphosphotriester Repair Domain"/>
    <property type="match status" value="1"/>
</dbReference>
<evidence type="ECO:0000256" key="1">
    <source>
        <dbReference type="ARBA" id="ARBA00001947"/>
    </source>
</evidence>
<evidence type="ECO:0000256" key="10">
    <source>
        <dbReference type="ARBA" id="ARBA00023163"/>
    </source>
</evidence>
<dbReference type="AlphaFoldDB" id="A0A967KAB5"/>
<dbReference type="GO" id="GO:0006355">
    <property type="term" value="P:regulation of DNA-templated transcription"/>
    <property type="evidence" value="ECO:0007669"/>
    <property type="project" value="InterPro"/>
</dbReference>
<dbReference type="Proteomes" id="UP000761264">
    <property type="component" value="Unassembled WGS sequence"/>
</dbReference>
<accession>A0A967KAB5</accession>
<keyword evidence="8" id="KW-0238">DNA-binding</keyword>
<evidence type="ECO:0000256" key="8">
    <source>
        <dbReference type="ARBA" id="ARBA00023125"/>
    </source>
</evidence>
<keyword evidence="9" id="KW-0010">Activator</keyword>
<dbReference type="GO" id="GO:0003677">
    <property type="term" value="F:DNA binding"/>
    <property type="evidence" value="ECO:0007669"/>
    <property type="project" value="UniProtKB-KW"/>
</dbReference>
<dbReference type="EMBL" id="JAAQPH010000023">
    <property type="protein sequence ID" value="NIA71548.1"/>
    <property type="molecule type" value="Genomic_DNA"/>
</dbReference>
<evidence type="ECO:0000256" key="4">
    <source>
        <dbReference type="ARBA" id="ARBA00022723"/>
    </source>
</evidence>
<gene>
    <name evidence="14" type="ORF">HBA54_23430</name>
</gene>
<evidence type="ECO:0000259" key="13">
    <source>
        <dbReference type="PROSITE" id="PS51471"/>
    </source>
</evidence>
<evidence type="ECO:0000313" key="15">
    <source>
        <dbReference type="Proteomes" id="UP000761264"/>
    </source>
</evidence>
<dbReference type="Pfam" id="PF09859">
    <property type="entry name" value="Oxygenase-NA"/>
    <property type="match status" value="1"/>
</dbReference>
<comment type="cofactor">
    <cofactor evidence="1">
        <name>Zn(2+)</name>
        <dbReference type="ChEBI" id="CHEBI:29105"/>
    </cofactor>
</comment>
<sequence>MADTAILEVDSSLDEARWAAVLRRDPAMDGRFVYAVKTTGIYCRPSCPSGPAKRGNVRFFADNAAAEAAGFRTCKRCRPDAVVVATAKDGIAGRIAALDWPRIDAELDEGGIGLLGPLLSPTECSDLRSFYEEDHRFRSRVVMQRHGFGSGEYKYFAYPLPDLIGDLRAAVYPEAARTANRWRAMLGQDPFFPDSHRAYLKHCHAAGQRRPTPLLLRYGPGDYNCLHQDLYGPEVLPLQMVILLSEPGPREKGGDFTGGEFVLTEQRPRMQSRAEVVPLRQGEAAIFAVNERPRQGTRGAYRVKLRHGVSRIRSGQRFTAGIIFHDAQ</sequence>
<keyword evidence="15" id="KW-1185">Reference proteome</keyword>
<keyword evidence="2" id="KW-0489">Methyltransferase</keyword>
<keyword evidence="10" id="KW-0804">Transcription</keyword>
<keyword evidence="6" id="KW-0862">Zinc</keyword>
<organism evidence="14 15">
    <name type="scientific">Pelagibius litoralis</name>
    <dbReference type="NCBI Taxonomy" id="374515"/>
    <lineage>
        <taxon>Bacteria</taxon>
        <taxon>Pseudomonadati</taxon>
        <taxon>Pseudomonadota</taxon>
        <taxon>Alphaproteobacteria</taxon>
        <taxon>Rhodospirillales</taxon>
        <taxon>Rhodovibrionaceae</taxon>
        <taxon>Pelagibius</taxon>
    </lineage>
</organism>
<dbReference type="Gene3D" id="2.60.120.620">
    <property type="entry name" value="q2cbj1_9rhob like domain"/>
    <property type="match status" value="1"/>
</dbReference>
<dbReference type="InterPro" id="IPR004026">
    <property type="entry name" value="Ada_DNA_repair_Zn-bd"/>
</dbReference>
<dbReference type="PROSITE" id="PS51471">
    <property type="entry name" value="FE2OG_OXY"/>
    <property type="match status" value="1"/>
</dbReference>
<dbReference type="GO" id="GO:0008270">
    <property type="term" value="F:zinc ion binding"/>
    <property type="evidence" value="ECO:0007669"/>
    <property type="project" value="InterPro"/>
</dbReference>
<dbReference type="RefSeq" id="WP_167229280.1">
    <property type="nucleotide sequence ID" value="NZ_JAAQPH010000023.1"/>
</dbReference>
<evidence type="ECO:0000256" key="12">
    <source>
        <dbReference type="RuleBase" id="RU003682"/>
    </source>
</evidence>
<evidence type="ECO:0000256" key="5">
    <source>
        <dbReference type="ARBA" id="ARBA00022763"/>
    </source>
</evidence>
<dbReference type="InterPro" id="IPR018655">
    <property type="entry name" value="DUF2086"/>
</dbReference>
<proteinExistence type="inferred from homology"/>
<protein>
    <submittedName>
        <fullName evidence="14">Proline hydroxylase</fullName>
    </submittedName>
</protein>
<evidence type="ECO:0000256" key="7">
    <source>
        <dbReference type="ARBA" id="ARBA00023015"/>
    </source>
</evidence>
<evidence type="ECO:0000313" key="14">
    <source>
        <dbReference type="EMBL" id="NIA71548.1"/>
    </source>
</evidence>
<dbReference type="GO" id="GO:0016491">
    <property type="term" value="F:oxidoreductase activity"/>
    <property type="evidence" value="ECO:0007669"/>
    <property type="project" value="UniProtKB-KW"/>
</dbReference>
<keyword evidence="11" id="KW-0234">DNA repair</keyword>
<dbReference type="InterPro" id="IPR035451">
    <property type="entry name" value="Ada-like_dom_sf"/>
</dbReference>
<comment type="caution">
    <text evidence="14">The sequence shown here is derived from an EMBL/GenBank/DDBJ whole genome shotgun (WGS) entry which is preliminary data.</text>
</comment>
<keyword evidence="3" id="KW-0808">Transferase</keyword>
<evidence type="ECO:0000256" key="3">
    <source>
        <dbReference type="ARBA" id="ARBA00022679"/>
    </source>
</evidence>
<comment type="similarity">
    <text evidence="12">Belongs to the iron/ascorbate-dependent oxidoreductase family.</text>
</comment>